<gene>
    <name evidence="14" type="ORF">ACAOBT_LOCUS6572</name>
</gene>
<dbReference type="GO" id="GO:0051301">
    <property type="term" value="P:cell division"/>
    <property type="evidence" value="ECO:0007669"/>
    <property type="project" value="UniProtKB-KW"/>
</dbReference>
<dbReference type="InterPro" id="IPR024324">
    <property type="entry name" value="Condensin_cplx_su1_N"/>
</dbReference>
<evidence type="ECO:0000259" key="12">
    <source>
        <dbReference type="Pfam" id="PF12717"/>
    </source>
</evidence>
<evidence type="ECO:0000256" key="1">
    <source>
        <dbReference type="ARBA" id="ARBA00004123"/>
    </source>
</evidence>
<name>A0A9P0K8V1_ACAOB</name>
<feature type="region of interest" description="Disordered" evidence="11">
    <location>
        <begin position="961"/>
        <end position="986"/>
    </location>
</feature>
<evidence type="ECO:0000256" key="7">
    <source>
        <dbReference type="ARBA" id="ARBA00023067"/>
    </source>
</evidence>
<evidence type="ECO:0000256" key="4">
    <source>
        <dbReference type="ARBA" id="ARBA00022454"/>
    </source>
</evidence>
<keyword evidence="8" id="KW-0539">Nucleus</keyword>
<keyword evidence="7 10" id="KW-0226">DNA condensation</keyword>
<reference evidence="14" key="1">
    <citation type="submission" date="2022-03" db="EMBL/GenBank/DDBJ databases">
        <authorList>
            <person name="Sayadi A."/>
        </authorList>
    </citation>
    <scope>NUCLEOTIDE SEQUENCE</scope>
</reference>
<feature type="compositionally biased region" description="Basic residues" evidence="11">
    <location>
        <begin position="969"/>
        <end position="979"/>
    </location>
</feature>
<keyword evidence="15" id="KW-1185">Reference proteome</keyword>
<evidence type="ECO:0000256" key="6">
    <source>
        <dbReference type="ARBA" id="ARBA00022776"/>
    </source>
</evidence>
<dbReference type="InterPro" id="IPR016024">
    <property type="entry name" value="ARM-type_fold"/>
</dbReference>
<evidence type="ECO:0000256" key="8">
    <source>
        <dbReference type="ARBA" id="ARBA00023242"/>
    </source>
</evidence>
<keyword evidence="6 10" id="KW-0498">Mitosis</keyword>
<evidence type="ECO:0000256" key="3">
    <source>
        <dbReference type="ARBA" id="ARBA00009606"/>
    </source>
</evidence>
<dbReference type="Gene3D" id="1.25.10.10">
    <property type="entry name" value="Leucine-rich Repeat Variant"/>
    <property type="match status" value="1"/>
</dbReference>
<dbReference type="PANTHER" id="PTHR14222:SF2">
    <property type="entry name" value="CONDENSIN COMPLEX SUBUNIT 1"/>
    <property type="match status" value="1"/>
</dbReference>
<feature type="domain" description="Condensin complex subunit 1 C-terminal" evidence="12">
    <location>
        <begin position="1094"/>
        <end position="1251"/>
    </location>
</feature>
<dbReference type="OrthoDB" id="436262at2759"/>
<dbReference type="GO" id="GO:0000779">
    <property type="term" value="C:condensed chromosome, centromeric region"/>
    <property type="evidence" value="ECO:0007669"/>
    <property type="project" value="TreeGrafter"/>
</dbReference>
<organism evidence="14 15">
    <name type="scientific">Acanthoscelides obtectus</name>
    <name type="common">Bean weevil</name>
    <name type="synonym">Bruchus obtectus</name>
    <dbReference type="NCBI Taxonomy" id="200917"/>
    <lineage>
        <taxon>Eukaryota</taxon>
        <taxon>Metazoa</taxon>
        <taxon>Ecdysozoa</taxon>
        <taxon>Arthropoda</taxon>
        <taxon>Hexapoda</taxon>
        <taxon>Insecta</taxon>
        <taxon>Pterygota</taxon>
        <taxon>Neoptera</taxon>
        <taxon>Endopterygota</taxon>
        <taxon>Coleoptera</taxon>
        <taxon>Polyphaga</taxon>
        <taxon>Cucujiformia</taxon>
        <taxon>Chrysomeloidea</taxon>
        <taxon>Chrysomelidae</taxon>
        <taxon>Bruchinae</taxon>
        <taxon>Bruchini</taxon>
        <taxon>Acanthoscelides</taxon>
    </lineage>
</organism>
<feature type="compositionally biased region" description="Basic residues" evidence="11">
    <location>
        <begin position="1341"/>
        <end position="1357"/>
    </location>
</feature>
<evidence type="ECO:0000256" key="2">
    <source>
        <dbReference type="ARBA" id="ARBA00004286"/>
    </source>
</evidence>
<dbReference type="InterPro" id="IPR026971">
    <property type="entry name" value="CND1/NCAPD3"/>
</dbReference>
<accession>A0A9P0K8V1</accession>
<dbReference type="GO" id="GO:0010032">
    <property type="term" value="P:meiotic chromosome condensation"/>
    <property type="evidence" value="ECO:0007669"/>
    <property type="project" value="TreeGrafter"/>
</dbReference>
<evidence type="ECO:0000256" key="5">
    <source>
        <dbReference type="ARBA" id="ARBA00022618"/>
    </source>
</evidence>
<keyword evidence="9 10" id="KW-0131">Cell cycle</keyword>
<dbReference type="GO" id="GO:0005634">
    <property type="term" value="C:nucleus"/>
    <property type="evidence" value="ECO:0007669"/>
    <property type="project" value="UniProtKB-SubCell"/>
</dbReference>
<dbReference type="EMBL" id="CAKOFQ010006729">
    <property type="protein sequence ID" value="CAH1965897.1"/>
    <property type="molecule type" value="Genomic_DNA"/>
</dbReference>
<evidence type="ECO:0000256" key="9">
    <source>
        <dbReference type="ARBA" id="ARBA00023306"/>
    </source>
</evidence>
<protein>
    <recommendedName>
        <fullName evidence="10">Condensin complex subunit 1</fullName>
    </recommendedName>
</protein>
<keyword evidence="5 10" id="KW-0132">Cell division</keyword>
<feature type="region of interest" description="Disordered" evidence="11">
    <location>
        <begin position="1325"/>
        <end position="1368"/>
    </location>
</feature>
<dbReference type="InterPro" id="IPR011989">
    <property type="entry name" value="ARM-like"/>
</dbReference>
<comment type="similarity">
    <text evidence="3 10">Belongs to the CND1 (condensin subunit 1) family.</text>
</comment>
<dbReference type="GO" id="GO:0000796">
    <property type="term" value="C:condensin complex"/>
    <property type="evidence" value="ECO:0007669"/>
    <property type="project" value="TreeGrafter"/>
</dbReference>
<dbReference type="InterPro" id="IPR032682">
    <property type="entry name" value="Cnd1_C"/>
</dbReference>
<evidence type="ECO:0000256" key="10">
    <source>
        <dbReference type="PIRNR" id="PIRNR017127"/>
    </source>
</evidence>
<dbReference type="GO" id="GO:0042393">
    <property type="term" value="F:histone binding"/>
    <property type="evidence" value="ECO:0007669"/>
    <property type="project" value="TreeGrafter"/>
</dbReference>
<dbReference type="PIRSF" id="PIRSF017127">
    <property type="entry name" value="Condensin_D2"/>
    <property type="match status" value="1"/>
</dbReference>
<sequence length="1368" mass="157308">MIADRLTAIQNMMRVNVYLCCLCFVNKSSLFFHTSGFFNFYVNFSIIQEIMAHINFDIPSDRHELLSNTTGSYEVRDISVIKALPADLKIARTALKEEGAEYIISNFDIYFSVLNHFDSLTSDIFQYAYTDLHNATLELNKAIGFLLEDKESLEENEETKTKYVNIMKMILYLYTHLIANIEHRNIATKDRLAKKKSQKDDCILNKKAILLSLNNIIQRDISLFWESVVEEKFINLIASICYEFLQNPAIKNDKDEIHSIFCIFGHLITSYSYGSTFILRFTQLIKMYEHLSICAPAGIKQLIEDYNVKGLLHELIEELTEWQTDEKTQDMQGSKNCSIFLSNLAGLVPKLMMPEVRFLNNYLHYDPPSLRVSVLTVMAEVILNNLIGEGLSEEMLEFRQDLFKILLEHIDDNAAVVRAKAIQLWAKLQQGAAIPLEAQNVILEDIVLHLHDKGVVVRRCAANCVLTFLTYNFYGKELSLAAAKKVLEEKLLKLKEFEERNKDPKVEKLQELQNQWDKKKDKIYEFVQLTVEAAENEIDTDENIPLSSAKEFPAKIRELITADKYKEAIGLCKAARKKVEFVQELRDEEFDDDVQFYMALIHYMFFDISGIYKDMQNEGFKLVNAEEMEEFETLSRDVHVLQYFVPFLRLIDTSLHKMVDLLETTSITDMHEAIDFFISMYKFNIDGADIGISKMLQLMRRNEQERKDAVVKAFQTIYLYTETQNLADHCRIVLARLLKLLRSIPVTCLNDLQEIVTMWCSNGVLDNALIELLWRYALKTEMVTDDDSIAAIEILRMCALGRKTIIQTNMEVVVDLASSPRAKENMKLLGACCELLATAFEPVDIMGDTGPMKIPVQDFFFTGLVNTLVDNFFKKMPFYHKAMLSAVDFIYKMCGKPEMLCEELLVRIVDELVKRKAQMPKIPIYQLIRLCQLCGCIAIKHLVFMDSSVYKELKRQQNVVEKNNDKKKEQKKKTKKGARKSAAADSASRASVANALNTSVDEDGGLEGAVAEDTDADFILHVLEKLTVTGSGVLAAITPILVTICEKPGVFEDNDLQAAAVTALMRYMLVSGRFCQQHIRLIFTIFDQTKYPNVKTNILLHITDLLTRYPNLVEPWTPRLFKNLKDPDANIRRSVFFFMSMLMLKDVIRPHSHIPEMATAFLDENEEIRSMCRTFFTKLAHKENNLYNALPDVFNHLSTVVQEDAKMLEFMNFLFELIDNAKHLESLVDRFCGRFKVTEDLRQQRNIASCLTFIKYNDRSFKKLIDNFPNYRHIIQDEEIYNSFKVVMQNFSKQQPGPGAAGAAQAGKANHKQLVTELEDLIKSVFEMDENNQMPPPPVPRQKKKRTGGQRKKRKQKRSTDSSDEDSD</sequence>
<evidence type="ECO:0000256" key="11">
    <source>
        <dbReference type="SAM" id="MobiDB-lite"/>
    </source>
</evidence>
<keyword evidence="4" id="KW-0158">Chromosome</keyword>
<comment type="subcellular location">
    <subcellularLocation>
        <location evidence="2">Chromosome</location>
    </subcellularLocation>
    <subcellularLocation>
        <location evidence="1">Nucleus</location>
    </subcellularLocation>
</comment>
<dbReference type="SUPFAM" id="SSF48371">
    <property type="entry name" value="ARM repeat"/>
    <property type="match status" value="1"/>
</dbReference>
<proteinExistence type="inferred from homology"/>
<dbReference type="Pfam" id="PF12922">
    <property type="entry name" value="Cnd1_N"/>
    <property type="match status" value="1"/>
</dbReference>
<dbReference type="GO" id="GO:0007076">
    <property type="term" value="P:mitotic chromosome condensation"/>
    <property type="evidence" value="ECO:0007669"/>
    <property type="project" value="InterPro"/>
</dbReference>
<evidence type="ECO:0000313" key="14">
    <source>
        <dbReference type="EMBL" id="CAH1965897.1"/>
    </source>
</evidence>
<comment type="caution">
    <text evidence="14">The sequence shown here is derived from an EMBL/GenBank/DDBJ whole genome shotgun (WGS) entry which is preliminary data.</text>
</comment>
<dbReference type="Proteomes" id="UP001152888">
    <property type="component" value="Unassembled WGS sequence"/>
</dbReference>
<comment type="function">
    <text evidence="10">Regulatory subunit of the condensin complex, a complex required for conversion of interphase chromatin into mitotic-like condense chromosomes. The condensin complex probably introduces positive supercoils into relaxed DNA in the presence of type I topoisomerases and converts nicked DNA into positive knotted forms in the presence of type II topoisomerases.</text>
</comment>
<feature type="domain" description="Condensin complex subunit 1 N-terminal" evidence="13">
    <location>
        <begin position="149"/>
        <end position="276"/>
    </location>
</feature>
<dbReference type="InterPro" id="IPR007673">
    <property type="entry name" value="Condensin_cplx_su1"/>
</dbReference>
<evidence type="ECO:0000259" key="13">
    <source>
        <dbReference type="Pfam" id="PF12922"/>
    </source>
</evidence>
<dbReference type="PANTHER" id="PTHR14222">
    <property type="entry name" value="CONDENSIN"/>
    <property type="match status" value="1"/>
</dbReference>
<evidence type="ECO:0000313" key="15">
    <source>
        <dbReference type="Proteomes" id="UP001152888"/>
    </source>
</evidence>
<dbReference type="Pfam" id="PF12717">
    <property type="entry name" value="Cnd1"/>
    <property type="match status" value="1"/>
</dbReference>